<dbReference type="Proteomes" id="UP000664628">
    <property type="component" value="Unassembled WGS sequence"/>
</dbReference>
<dbReference type="SMART" id="SM01027">
    <property type="entry name" value="Beta-Casp"/>
    <property type="match status" value="1"/>
</dbReference>
<sequence length="469" mass="52290">MTIQFMGAARTVTGSKHLITTADGFRILLDCGLFQGINTDELNQDFRFNPADVDVLILSHAHIDHTGLVPRLVRQGFTGPILCTPSTLDLCQIMLMDSARIQVKDLERVNKRRRNRNEPELEVLYEEDDVKQALSQMKAVEYGKRTYLNPNASFLYTDTGHLLGSAAISLTLSETGADGKKVDKKLFFSGDIGRPDDKILRTFETFPQADYILCESTYGDKVHENEPDMKAHLLRIVEETCVQKKGKLLIPAFAVDRTQELIYALDQLASEGKLPTLPVYIDSPMSVSATTVMRHHEEDFNPEILAYIKKDGDAFDFPNLHYISDVEQSKAINGRPGPCIIIAPSGMAEAGRIKHHIKNNIEDPSTTILFVGYASPNSLGGILKRGDKQVNIFGERYDVNATIEIMDSLSAHGDSVEMLQFLSCQNPAAVKTLFLVHGDYDAQQVWREKLLAAGFPNVAIPDMYEKVEL</sequence>
<evidence type="ECO:0000259" key="2">
    <source>
        <dbReference type="SMART" id="SM00849"/>
    </source>
</evidence>
<dbReference type="InterPro" id="IPR001279">
    <property type="entry name" value="Metallo-B-lactamas"/>
</dbReference>
<proteinExistence type="predicted"/>
<evidence type="ECO:0000256" key="1">
    <source>
        <dbReference type="ARBA" id="ARBA00022801"/>
    </source>
</evidence>
<feature type="domain" description="Beta-Casp" evidence="3">
    <location>
        <begin position="258"/>
        <end position="383"/>
    </location>
</feature>
<evidence type="ECO:0000313" key="5">
    <source>
        <dbReference type="Proteomes" id="UP000664628"/>
    </source>
</evidence>
<dbReference type="InterPro" id="IPR050698">
    <property type="entry name" value="MBL"/>
</dbReference>
<keyword evidence="5" id="KW-1185">Reference proteome</keyword>
<dbReference type="Gene3D" id="3.60.15.10">
    <property type="entry name" value="Ribonuclease Z/Hydroxyacylglutathione hydrolase-like"/>
    <property type="match status" value="1"/>
</dbReference>
<gene>
    <name evidence="4" type="ORF">J2I46_16240</name>
</gene>
<organism evidence="4 5">
    <name type="scientific">Fibrella forsythiae</name>
    <dbReference type="NCBI Taxonomy" id="2817061"/>
    <lineage>
        <taxon>Bacteria</taxon>
        <taxon>Pseudomonadati</taxon>
        <taxon>Bacteroidota</taxon>
        <taxon>Cytophagia</taxon>
        <taxon>Cytophagales</taxon>
        <taxon>Spirosomataceae</taxon>
        <taxon>Fibrella</taxon>
    </lineage>
</organism>
<reference evidence="4 5" key="1">
    <citation type="submission" date="2021-03" db="EMBL/GenBank/DDBJ databases">
        <title>Fibrella sp. HMF5405 genome sequencing and assembly.</title>
        <authorList>
            <person name="Kang H."/>
            <person name="Kim H."/>
            <person name="Bae S."/>
            <person name="Joh K."/>
        </authorList>
    </citation>
    <scope>NUCLEOTIDE SEQUENCE [LARGE SCALE GENOMIC DNA]</scope>
    <source>
        <strain evidence="4 5">HMF5405</strain>
    </source>
</reference>
<comment type="caution">
    <text evidence="4">The sequence shown here is derived from an EMBL/GenBank/DDBJ whole genome shotgun (WGS) entry which is preliminary data.</text>
</comment>
<dbReference type="Gene3D" id="3.40.50.10890">
    <property type="match status" value="1"/>
</dbReference>
<dbReference type="RefSeq" id="WP_207330083.1">
    <property type="nucleotide sequence ID" value="NZ_JAFMYW010000004.1"/>
</dbReference>
<dbReference type="Pfam" id="PF07521">
    <property type="entry name" value="RMMBL"/>
    <property type="match status" value="1"/>
</dbReference>
<evidence type="ECO:0000313" key="4">
    <source>
        <dbReference type="EMBL" id="MBO0950146.1"/>
    </source>
</evidence>
<dbReference type="SMART" id="SM00849">
    <property type="entry name" value="Lactamase_B"/>
    <property type="match status" value="1"/>
</dbReference>
<dbReference type="PANTHER" id="PTHR11203:SF37">
    <property type="entry name" value="INTEGRATOR COMPLEX SUBUNIT 11"/>
    <property type="match status" value="1"/>
</dbReference>
<dbReference type="EMBL" id="JAFMYW010000004">
    <property type="protein sequence ID" value="MBO0950146.1"/>
    <property type="molecule type" value="Genomic_DNA"/>
</dbReference>
<dbReference type="PANTHER" id="PTHR11203">
    <property type="entry name" value="CLEAVAGE AND POLYADENYLATION SPECIFICITY FACTOR FAMILY MEMBER"/>
    <property type="match status" value="1"/>
</dbReference>
<dbReference type="SUPFAM" id="SSF56281">
    <property type="entry name" value="Metallo-hydrolase/oxidoreductase"/>
    <property type="match status" value="1"/>
</dbReference>
<protein>
    <submittedName>
        <fullName evidence="4">MBL fold metallo-hydrolase</fullName>
    </submittedName>
</protein>
<dbReference type="InterPro" id="IPR022712">
    <property type="entry name" value="Beta_Casp"/>
</dbReference>
<name>A0ABS3JL86_9BACT</name>
<accession>A0ABS3JL86</accession>
<keyword evidence="1" id="KW-0378">Hydrolase</keyword>
<dbReference type="InterPro" id="IPR036866">
    <property type="entry name" value="RibonucZ/Hydroxyglut_hydro"/>
</dbReference>
<dbReference type="CDD" id="cd16295">
    <property type="entry name" value="TTHA0252-CPSF-like_MBL-fold"/>
    <property type="match status" value="1"/>
</dbReference>
<feature type="domain" description="Metallo-beta-lactamase" evidence="2">
    <location>
        <begin position="13"/>
        <end position="232"/>
    </location>
</feature>
<dbReference type="Pfam" id="PF00753">
    <property type="entry name" value="Lactamase_B"/>
    <property type="match status" value="1"/>
</dbReference>
<evidence type="ECO:0000259" key="3">
    <source>
        <dbReference type="SMART" id="SM01027"/>
    </source>
</evidence>
<dbReference type="InterPro" id="IPR011108">
    <property type="entry name" value="RMMBL"/>
</dbReference>
<dbReference type="Pfam" id="PF10996">
    <property type="entry name" value="Beta-Casp"/>
    <property type="match status" value="1"/>
</dbReference>